<proteinExistence type="predicted"/>
<dbReference type="InterPro" id="IPR003594">
    <property type="entry name" value="HATPase_dom"/>
</dbReference>
<evidence type="ECO:0000259" key="9">
    <source>
        <dbReference type="PROSITE" id="PS50109"/>
    </source>
</evidence>
<name>A0A0L8AMM8_9BACT</name>
<keyword evidence="3" id="KW-0808">Transferase</keyword>
<dbReference type="InterPro" id="IPR004358">
    <property type="entry name" value="Sig_transdc_His_kin-like_C"/>
</dbReference>
<evidence type="ECO:0000256" key="7">
    <source>
        <dbReference type="ARBA" id="ARBA00023012"/>
    </source>
</evidence>
<dbReference type="GO" id="GO:0005524">
    <property type="term" value="F:ATP binding"/>
    <property type="evidence" value="ECO:0007669"/>
    <property type="project" value="UniProtKB-KW"/>
</dbReference>
<keyword evidence="6" id="KW-0067">ATP-binding</keyword>
<evidence type="ECO:0000256" key="5">
    <source>
        <dbReference type="ARBA" id="ARBA00022777"/>
    </source>
</evidence>
<evidence type="ECO:0000256" key="2">
    <source>
        <dbReference type="ARBA" id="ARBA00012438"/>
    </source>
</evidence>
<keyword evidence="11" id="KW-1185">Reference proteome</keyword>
<comment type="catalytic activity">
    <reaction evidence="1">
        <text>ATP + protein L-histidine = ADP + protein N-phospho-L-histidine.</text>
        <dbReference type="EC" id="2.7.13.3"/>
    </reaction>
</comment>
<dbReference type="Gene3D" id="3.30.565.10">
    <property type="entry name" value="Histidine kinase-like ATPase, C-terminal domain"/>
    <property type="match status" value="1"/>
</dbReference>
<evidence type="ECO:0000256" key="1">
    <source>
        <dbReference type="ARBA" id="ARBA00000085"/>
    </source>
</evidence>
<keyword evidence="5 10" id="KW-0418">Kinase</keyword>
<dbReference type="SUPFAM" id="SSF55874">
    <property type="entry name" value="ATPase domain of HSP90 chaperone/DNA topoisomerase II/histidine kinase"/>
    <property type="match status" value="1"/>
</dbReference>
<dbReference type="PANTHER" id="PTHR43065:SF46">
    <property type="entry name" value="C4-DICARBOXYLATE TRANSPORT SENSOR PROTEIN DCTB"/>
    <property type="match status" value="1"/>
</dbReference>
<dbReference type="SMART" id="SM00387">
    <property type="entry name" value="HATPase_c"/>
    <property type="match status" value="1"/>
</dbReference>
<accession>A0A0L8AMM8</accession>
<organism evidence="10 11">
    <name type="scientific">Roseivirga seohaensis subsp. aquiponti</name>
    <dbReference type="NCBI Taxonomy" id="1566026"/>
    <lineage>
        <taxon>Bacteria</taxon>
        <taxon>Pseudomonadati</taxon>
        <taxon>Bacteroidota</taxon>
        <taxon>Cytophagia</taxon>
        <taxon>Cytophagales</taxon>
        <taxon>Roseivirgaceae</taxon>
        <taxon>Roseivirga</taxon>
    </lineage>
</organism>
<dbReference type="Proteomes" id="UP000036908">
    <property type="component" value="Unassembled WGS sequence"/>
</dbReference>
<evidence type="ECO:0000313" key="10">
    <source>
        <dbReference type="EMBL" id="KOF03472.1"/>
    </source>
</evidence>
<feature type="transmembrane region" description="Helical" evidence="8">
    <location>
        <begin position="12"/>
        <end position="29"/>
    </location>
</feature>
<dbReference type="PATRIC" id="fig|1566026.4.peg.3065"/>
<sequence>MGFKNLRFNIIARVMLLTASALLLANLIYGSQNQVNIFFVSLAIVVQVYLLIRAIEKTNREISGFLNSIKYDDFTATYPTEGHSASVDQLYQEFNNVIKKFREIRADKEANYHYFRTIVQHVGIGLITFNKKGDIQIINSSAKKLIGVEAIQNIFELSKVSPKLVESLVKLKTGGSDLIEFTQDGTHIQLSIYVIELVLRGEEFKLVSVQNIQSELEEKEMDAWQNLIRVLTHEIMNSVTPLSSLAATVKDNLVDNIEDDVPIEKDELEDIYLAVQTIERRSQGLIRFVSDFRNLTKIPQPKVATESVAKVLEHIQVLFNHELAAKNIKISFSIEPVNLAFSIDKELIDQVLINILQNAVHALEETTNEKHIMVRAFVNEYNRPTIVIRDNGCGIDEEALSKIFIPFFTTKKQGSGIGLSLSKQIMRKHGGGITVKSVMNEGTEFTLRF</sequence>
<evidence type="ECO:0000256" key="6">
    <source>
        <dbReference type="ARBA" id="ARBA00022840"/>
    </source>
</evidence>
<dbReference type="InterPro" id="IPR036890">
    <property type="entry name" value="HATPase_C_sf"/>
</dbReference>
<gene>
    <name evidence="10" type="ORF">OB69_06190</name>
</gene>
<evidence type="ECO:0000313" key="11">
    <source>
        <dbReference type="Proteomes" id="UP000036908"/>
    </source>
</evidence>
<dbReference type="OrthoDB" id="1931120at2"/>
<comment type="caution">
    <text evidence="10">The sequence shown here is derived from an EMBL/GenBank/DDBJ whole genome shotgun (WGS) entry which is preliminary data.</text>
</comment>
<dbReference type="PANTHER" id="PTHR43065">
    <property type="entry name" value="SENSOR HISTIDINE KINASE"/>
    <property type="match status" value="1"/>
</dbReference>
<dbReference type="Pfam" id="PF02518">
    <property type="entry name" value="HATPase_c"/>
    <property type="match status" value="1"/>
</dbReference>
<keyword evidence="8" id="KW-0812">Transmembrane</keyword>
<keyword evidence="7" id="KW-0902">Two-component regulatory system</keyword>
<dbReference type="GO" id="GO:0004673">
    <property type="term" value="F:protein histidine kinase activity"/>
    <property type="evidence" value="ECO:0007669"/>
    <property type="project" value="UniProtKB-EC"/>
</dbReference>
<evidence type="ECO:0000256" key="3">
    <source>
        <dbReference type="ARBA" id="ARBA00022679"/>
    </source>
</evidence>
<feature type="domain" description="Histidine kinase" evidence="9">
    <location>
        <begin position="230"/>
        <end position="449"/>
    </location>
</feature>
<keyword evidence="8" id="KW-0472">Membrane</keyword>
<dbReference type="InterPro" id="IPR005467">
    <property type="entry name" value="His_kinase_dom"/>
</dbReference>
<evidence type="ECO:0000256" key="4">
    <source>
        <dbReference type="ARBA" id="ARBA00022741"/>
    </source>
</evidence>
<dbReference type="PROSITE" id="PS50109">
    <property type="entry name" value="HIS_KIN"/>
    <property type="match status" value="1"/>
</dbReference>
<evidence type="ECO:0000256" key="8">
    <source>
        <dbReference type="SAM" id="Phobius"/>
    </source>
</evidence>
<reference evidence="11" key="1">
    <citation type="submission" date="2014-11" db="EMBL/GenBank/DDBJ databases">
        <title>Genome sequencing of Roseivirga sp. D-25.</title>
        <authorList>
            <person name="Selvaratnam C."/>
            <person name="Thevarajoo S."/>
            <person name="Goh K.M."/>
            <person name="Eee R."/>
            <person name="Chan K.-G."/>
            <person name="Chong C.S."/>
        </authorList>
    </citation>
    <scope>NUCLEOTIDE SEQUENCE [LARGE SCALE GENOMIC DNA]</scope>
    <source>
        <strain evidence="11">D-25</strain>
    </source>
</reference>
<dbReference type="EC" id="2.7.13.3" evidence="2"/>
<dbReference type="GO" id="GO:0000160">
    <property type="term" value="P:phosphorelay signal transduction system"/>
    <property type="evidence" value="ECO:0007669"/>
    <property type="project" value="UniProtKB-KW"/>
</dbReference>
<feature type="transmembrane region" description="Helical" evidence="8">
    <location>
        <begin position="35"/>
        <end position="52"/>
    </location>
</feature>
<keyword evidence="8" id="KW-1133">Transmembrane helix</keyword>
<dbReference type="AlphaFoldDB" id="A0A0L8AMM8"/>
<protein>
    <recommendedName>
        <fullName evidence="2">histidine kinase</fullName>
        <ecNumber evidence="2">2.7.13.3</ecNumber>
    </recommendedName>
</protein>
<keyword evidence="4" id="KW-0547">Nucleotide-binding</keyword>
<dbReference type="PRINTS" id="PR00344">
    <property type="entry name" value="BCTRLSENSOR"/>
</dbReference>
<dbReference type="EMBL" id="JSVA01000007">
    <property type="protein sequence ID" value="KOF03472.1"/>
    <property type="molecule type" value="Genomic_DNA"/>
</dbReference>